<evidence type="ECO:0000256" key="2">
    <source>
        <dbReference type="ARBA" id="ARBA00022475"/>
    </source>
</evidence>
<dbReference type="GO" id="GO:0005886">
    <property type="term" value="C:plasma membrane"/>
    <property type="evidence" value="ECO:0007669"/>
    <property type="project" value="UniProtKB-SubCell"/>
</dbReference>
<dbReference type="STRING" id="1631356.VV01_15225"/>
<keyword evidence="2" id="KW-1003">Cell membrane</keyword>
<evidence type="ECO:0000256" key="1">
    <source>
        <dbReference type="ARBA" id="ARBA00004651"/>
    </source>
</evidence>
<comment type="caution">
    <text evidence="11">The sequence shown here is derived from an EMBL/GenBank/DDBJ whole genome shotgun (WGS) entry which is preliminary data.</text>
</comment>
<feature type="domain" description="Threonine/Serine exporter ThrE" evidence="10">
    <location>
        <begin position="340"/>
        <end position="473"/>
    </location>
</feature>
<dbReference type="InterPro" id="IPR024528">
    <property type="entry name" value="ThrE_2"/>
</dbReference>
<dbReference type="OrthoDB" id="9763957at2"/>
<feature type="transmembrane region" description="Helical" evidence="8">
    <location>
        <begin position="382"/>
        <end position="403"/>
    </location>
</feature>
<feature type="transmembrane region" description="Helical" evidence="8">
    <location>
        <begin position="358"/>
        <end position="376"/>
    </location>
</feature>
<dbReference type="InterPro" id="IPR050539">
    <property type="entry name" value="ThrE_Dicarb/AminoAcid_Exp"/>
</dbReference>
<proteinExistence type="inferred from homology"/>
<dbReference type="Pfam" id="PF06738">
    <property type="entry name" value="ThrE"/>
    <property type="match status" value="1"/>
</dbReference>
<feature type="region of interest" description="Disordered" evidence="7">
    <location>
        <begin position="1"/>
        <end position="29"/>
    </location>
</feature>
<protein>
    <recommendedName>
        <fullName evidence="13">Threonine/serine exporter family protein</fullName>
    </recommendedName>
</protein>
<evidence type="ECO:0000256" key="6">
    <source>
        <dbReference type="ARBA" id="ARBA00034125"/>
    </source>
</evidence>
<dbReference type="EMBL" id="LAIR01000002">
    <property type="protein sequence ID" value="KNX38189.1"/>
    <property type="molecule type" value="Genomic_DNA"/>
</dbReference>
<feature type="transmembrane region" description="Helical" evidence="8">
    <location>
        <begin position="281"/>
        <end position="306"/>
    </location>
</feature>
<feature type="transmembrane region" description="Helical" evidence="8">
    <location>
        <begin position="452"/>
        <end position="471"/>
    </location>
</feature>
<dbReference type="PANTHER" id="PTHR34390:SF2">
    <property type="entry name" value="SUCCINATE TRANSPORTER SUBUNIT YJJP-RELATED"/>
    <property type="match status" value="1"/>
</dbReference>
<feature type="transmembrane region" description="Helical" evidence="8">
    <location>
        <begin position="160"/>
        <end position="180"/>
    </location>
</feature>
<evidence type="ECO:0000256" key="4">
    <source>
        <dbReference type="ARBA" id="ARBA00022989"/>
    </source>
</evidence>
<keyword evidence="4 8" id="KW-1133">Transmembrane helix</keyword>
<evidence type="ECO:0000256" key="7">
    <source>
        <dbReference type="SAM" id="MobiDB-lite"/>
    </source>
</evidence>
<dbReference type="AlphaFoldDB" id="A0A0L6CKB9"/>
<feature type="compositionally biased region" description="Basic and acidic residues" evidence="7">
    <location>
        <begin position="1"/>
        <end position="16"/>
    </location>
</feature>
<evidence type="ECO:0000313" key="11">
    <source>
        <dbReference type="EMBL" id="KNX38189.1"/>
    </source>
</evidence>
<evidence type="ECO:0008006" key="13">
    <source>
        <dbReference type="Google" id="ProtNLM"/>
    </source>
</evidence>
<dbReference type="GO" id="GO:0022857">
    <property type="term" value="F:transmembrane transporter activity"/>
    <property type="evidence" value="ECO:0007669"/>
    <property type="project" value="InterPro"/>
</dbReference>
<dbReference type="Pfam" id="PF12821">
    <property type="entry name" value="ThrE_2"/>
    <property type="match status" value="1"/>
</dbReference>
<dbReference type="InterPro" id="IPR010619">
    <property type="entry name" value="ThrE-like_N"/>
</dbReference>
<keyword evidence="12" id="KW-1185">Reference proteome</keyword>
<evidence type="ECO:0000256" key="5">
    <source>
        <dbReference type="ARBA" id="ARBA00023136"/>
    </source>
</evidence>
<gene>
    <name evidence="11" type="ORF">VV01_15225</name>
</gene>
<evidence type="ECO:0000313" key="12">
    <source>
        <dbReference type="Proteomes" id="UP000037397"/>
    </source>
</evidence>
<comment type="subcellular location">
    <subcellularLocation>
        <location evidence="1">Cell membrane</location>
        <topology evidence="1">Multi-pass membrane protein</topology>
    </subcellularLocation>
</comment>
<dbReference type="GO" id="GO:0015744">
    <property type="term" value="P:succinate transport"/>
    <property type="evidence" value="ECO:0007669"/>
    <property type="project" value="TreeGrafter"/>
</dbReference>
<sequence length="492" mass="51299">MSDERPRRRPRERLLRGEPVTEPLPISESLRLTPYRDPRVSLAPEEEAETRKSLDLAVRVGELLLRCGAGTRDVEASVVAVAAAAGLRRLEVDITNQSLLVQCPSSSGTPVTLLRVVRSSTRDFARLAAVHQFVDRIVSTEFDIDRAFEELKAIQREPRLYPRWLVMLGFGGLAGGVAMLLGGQRVAVVVAVISSILIDVLGRWLARRGLPAFYVAAAGGAVSTMLAWAAYNLSQNLPDDYQMRSTGFAVAVAAGIVVLLPSRTMVAAVEDAVTGYPVTGAGRLLTVVLAAAGIIVGVAAGLQLSLRIDSAFDLDLSSPNSLKLDQLTNPNPGLALALIGGAIGAFSGAVTMRSRPRMLLPTAGLGLGAAAVNYGLSHGLDVGATTAVAIAAVGVGIVGRMLALRLGAPALVLVVPAVSPLLPGLRIFRGMYEAIAGSAVGAEGVADPGTGVASLVGAAAVALAISTGVVLGDVMSARFDRPIVQRRRARRR</sequence>
<organism evidence="11 12">
    <name type="scientific">Luteipulveratus halotolerans</name>
    <dbReference type="NCBI Taxonomy" id="1631356"/>
    <lineage>
        <taxon>Bacteria</taxon>
        <taxon>Bacillati</taxon>
        <taxon>Actinomycetota</taxon>
        <taxon>Actinomycetes</taxon>
        <taxon>Micrococcales</taxon>
        <taxon>Dermacoccaceae</taxon>
        <taxon>Luteipulveratus</taxon>
    </lineage>
</organism>
<feature type="transmembrane region" description="Helical" evidence="8">
    <location>
        <begin position="333"/>
        <end position="351"/>
    </location>
</feature>
<comment type="similarity">
    <text evidence="6">Belongs to the ThrE exporter (TC 2.A.79) family.</text>
</comment>
<evidence type="ECO:0000259" key="9">
    <source>
        <dbReference type="Pfam" id="PF06738"/>
    </source>
</evidence>
<dbReference type="Proteomes" id="UP000037397">
    <property type="component" value="Unassembled WGS sequence"/>
</dbReference>
<name>A0A0L6CKB9_9MICO</name>
<keyword evidence="5 8" id="KW-0472">Membrane</keyword>
<evidence type="ECO:0000256" key="8">
    <source>
        <dbReference type="SAM" id="Phobius"/>
    </source>
</evidence>
<dbReference type="RefSeq" id="WP_050670611.1">
    <property type="nucleotide sequence ID" value="NZ_LAIR01000002.1"/>
</dbReference>
<reference evidence="12" key="1">
    <citation type="submission" date="2015-03" db="EMBL/GenBank/DDBJ databases">
        <title>Luteipulveratus halotolerans sp. nov., a novel actinobacterium (Dermacoccaceae) from Sarawak, Malaysia.</title>
        <authorList>
            <person name="Juboi H."/>
            <person name="Basik A."/>
            <person name="Shamsul S.S."/>
            <person name="Arnold P."/>
            <person name="Schmitt E.K."/>
            <person name="Sanglier J.-J."/>
            <person name="Yeo T."/>
        </authorList>
    </citation>
    <scope>NUCLEOTIDE SEQUENCE [LARGE SCALE GENOMIC DNA]</scope>
    <source>
        <strain evidence="12">C296001</strain>
    </source>
</reference>
<feature type="transmembrane region" description="Helical" evidence="8">
    <location>
        <begin position="410"/>
        <end position="432"/>
    </location>
</feature>
<keyword evidence="3 8" id="KW-0812">Transmembrane</keyword>
<feature type="transmembrane region" description="Helical" evidence="8">
    <location>
        <begin position="212"/>
        <end position="231"/>
    </location>
</feature>
<evidence type="ECO:0000256" key="3">
    <source>
        <dbReference type="ARBA" id="ARBA00022692"/>
    </source>
</evidence>
<evidence type="ECO:0000259" key="10">
    <source>
        <dbReference type="Pfam" id="PF12821"/>
    </source>
</evidence>
<feature type="transmembrane region" description="Helical" evidence="8">
    <location>
        <begin position="186"/>
        <end position="205"/>
    </location>
</feature>
<feature type="domain" description="Threonine/serine exporter-like N-terminal" evidence="9">
    <location>
        <begin position="55"/>
        <end position="304"/>
    </location>
</feature>
<dbReference type="PANTHER" id="PTHR34390">
    <property type="entry name" value="UPF0442 PROTEIN YJJB-RELATED"/>
    <property type="match status" value="1"/>
</dbReference>
<feature type="transmembrane region" description="Helical" evidence="8">
    <location>
        <begin position="243"/>
        <end position="260"/>
    </location>
</feature>
<accession>A0A0L6CKB9</accession>